<reference evidence="1" key="1">
    <citation type="submission" date="2020-03" db="EMBL/GenBank/DDBJ databases">
        <title>Castanea mollissima Vanexum genome sequencing.</title>
        <authorList>
            <person name="Staton M."/>
        </authorList>
    </citation>
    <scope>NUCLEOTIDE SEQUENCE</scope>
    <source>
        <tissue evidence="1">Leaf</tissue>
    </source>
</reference>
<organism evidence="1 2">
    <name type="scientific">Castanea mollissima</name>
    <name type="common">Chinese chestnut</name>
    <dbReference type="NCBI Taxonomy" id="60419"/>
    <lineage>
        <taxon>Eukaryota</taxon>
        <taxon>Viridiplantae</taxon>
        <taxon>Streptophyta</taxon>
        <taxon>Embryophyta</taxon>
        <taxon>Tracheophyta</taxon>
        <taxon>Spermatophyta</taxon>
        <taxon>Magnoliopsida</taxon>
        <taxon>eudicotyledons</taxon>
        <taxon>Gunneridae</taxon>
        <taxon>Pentapetalae</taxon>
        <taxon>rosids</taxon>
        <taxon>fabids</taxon>
        <taxon>Fagales</taxon>
        <taxon>Fagaceae</taxon>
        <taxon>Castanea</taxon>
    </lineage>
</organism>
<sequence>MLLLLWNVDDFDMCSDFEVFLKCLPTPQEKVFESWYEKPELSLHHFEAEEVVDHEEEEEDEFSLLL</sequence>
<dbReference type="EMBL" id="JRKL02000158">
    <property type="protein sequence ID" value="KAF3974413.1"/>
    <property type="molecule type" value="Genomic_DNA"/>
</dbReference>
<name>A0A8J4VWB2_9ROSI</name>
<accession>A0A8J4VWB2</accession>
<gene>
    <name evidence="1" type="ORF">CMV_002238</name>
</gene>
<dbReference type="Proteomes" id="UP000737018">
    <property type="component" value="Unassembled WGS sequence"/>
</dbReference>
<comment type="caution">
    <text evidence="1">The sequence shown here is derived from an EMBL/GenBank/DDBJ whole genome shotgun (WGS) entry which is preliminary data.</text>
</comment>
<proteinExistence type="predicted"/>
<evidence type="ECO:0000313" key="1">
    <source>
        <dbReference type="EMBL" id="KAF3974413.1"/>
    </source>
</evidence>
<evidence type="ECO:0000313" key="2">
    <source>
        <dbReference type="Proteomes" id="UP000737018"/>
    </source>
</evidence>
<dbReference type="AlphaFoldDB" id="A0A8J4VWB2"/>
<keyword evidence="2" id="KW-1185">Reference proteome</keyword>
<protein>
    <submittedName>
        <fullName evidence="1">Uncharacterized protein</fullName>
    </submittedName>
</protein>